<dbReference type="InterPro" id="IPR029069">
    <property type="entry name" value="HotDog_dom_sf"/>
</dbReference>
<dbReference type="KEGG" id="lkm:EFP84_03380"/>
<dbReference type="AlphaFoldDB" id="A0A5F1XKX8"/>
<dbReference type="EMBL" id="CP033614">
    <property type="protein sequence ID" value="AYV54649.1"/>
    <property type="molecule type" value="Genomic_DNA"/>
</dbReference>
<reference evidence="1 2" key="1">
    <citation type="submission" date="2018-11" db="EMBL/GenBank/DDBJ databases">
        <title>Complete genome sequence of Leptospira kmetyi isolate LS 001/16 from soil sample associated with a leptospirosis patient in Kelantan.</title>
        <authorList>
            <person name="Muhammad Yusoff F."/>
            <person name="Muhammad Yusoff S."/>
            <person name="Ahmad M.N."/>
            <person name="Yusof N.Y."/>
            <person name="Aziah I."/>
        </authorList>
    </citation>
    <scope>NUCLEOTIDE SEQUENCE [LARGE SCALE GENOMIC DNA]</scope>
    <source>
        <strain evidence="1 2">LS 001/16</strain>
    </source>
</reference>
<evidence type="ECO:0000313" key="1">
    <source>
        <dbReference type="EMBL" id="AYV54649.1"/>
    </source>
</evidence>
<accession>A0A5F1XKX8</accession>
<dbReference type="Pfam" id="PF13279">
    <property type="entry name" value="4HBT_2"/>
    <property type="match status" value="1"/>
</dbReference>
<evidence type="ECO:0000313" key="2">
    <source>
        <dbReference type="Proteomes" id="UP000276407"/>
    </source>
</evidence>
<sequence length="138" mass="16056">MISDTKIYNYEISIASHQCDKDGSLMIENAQTVLNEARNHALQEVQLDSSNSNLSRIEPIVLWSESDYRGKIKFPDSLLVQTEFRTISSARYRILQRLIRKSDRKVICNSNSFCILFDYDRKRPWKQSASTPLRIRAV</sequence>
<dbReference type="RefSeq" id="WP_123179150.1">
    <property type="nucleotide sequence ID" value="NZ_CP033614.1"/>
</dbReference>
<organism evidence="1 2">
    <name type="scientific">Leptospira kmetyi</name>
    <dbReference type="NCBI Taxonomy" id="408139"/>
    <lineage>
        <taxon>Bacteria</taxon>
        <taxon>Pseudomonadati</taxon>
        <taxon>Spirochaetota</taxon>
        <taxon>Spirochaetia</taxon>
        <taxon>Leptospirales</taxon>
        <taxon>Leptospiraceae</taxon>
        <taxon>Leptospira</taxon>
    </lineage>
</organism>
<gene>
    <name evidence="1" type="ORF">EFP84_03380</name>
</gene>
<name>A0A5F1XKX8_9LEPT</name>
<dbReference type="Gene3D" id="3.10.129.10">
    <property type="entry name" value="Hotdog Thioesterase"/>
    <property type="match status" value="1"/>
</dbReference>
<protein>
    <submittedName>
        <fullName evidence="1">Acyl-CoA thioesterase</fullName>
    </submittedName>
</protein>
<proteinExistence type="predicted"/>
<dbReference type="Proteomes" id="UP000276407">
    <property type="component" value="Chromosome 1"/>
</dbReference>
<dbReference type="SUPFAM" id="SSF54637">
    <property type="entry name" value="Thioesterase/thiol ester dehydrase-isomerase"/>
    <property type="match status" value="1"/>
</dbReference>